<evidence type="ECO:0000256" key="3">
    <source>
        <dbReference type="ARBA" id="ARBA00023015"/>
    </source>
</evidence>
<evidence type="ECO:0000256" key="2">
    <source>
        <dbReference type="ARBA" id="ARBA00022491"/>
    </source>
</evidence>
<dbReference type="EMBL" id="JAGSYN010000025">
    <property type="protein sequence ID" value="KAG7666277.1"/>
    <property type="molecule type" value="Genomic_DNA"/>
</dbReference>
<dbReference type="InterPro" id="IPR007196">
    <property type="entry name" value="CCR4-Not_Not1_C"/>
</dbReference>
<comment type="function">
    <text evidence="6">Acts as a component of the CCR4-NOT core complex, which in the nucleus seems to be a general transcription factor, and in the cytoplasm the major mRNA deadenylase involved in mRNA turnover. The NOT protein subcomplex negatively regulates the basal and activated transcription of many genes. Preferentially affects TC-type TATA element-dependent transcription. Could directly or indirectly inhibit component(s) of the general transcription machinery.</text>
</comment>
<dbReference type="PANTHER" id="PTHR13162">
    <property type="entry name" value="CCR4-NOT TRANSCRIPTION COMPLEX"/>
    <property type="match status" value="1"/>
</dbReference>
<dbReference type="PANTHER" id="PTHR13162:SF8">
    <property type="entry name" value="CCR4-NOT TRANSCRIPTION COMPLEX SUBUNIT 1"/>
    <property type="match status" value="1"/>
</dbReference>
<dbReference type="GO" id="GO:0060090">
    <property type="term" value="F:molecular adaptor activity"/>
    <property type="evidence" value="ECO:0007669"/>
    <property type="project" value="TreeGrafter"/>
</dbReference>
<keyword evidence="5" id="KW-0539">Nucleus</keyword>
<comment type="caution">
    <text evidence="9">The sequence shown here is derived from an EMBL/GenBank/DDBJ whole genome shotgun (WGS) entry which is preliminary data.</text>
</comment>
<dbReference type="GO" id="GO:0005634">
    <property type="term" value="C:nucleus"/>
    <property type="evidence" value="ECO:0007669"/>
    <property type="project" value="UniProtKB-SubCell"/>
</dbReference>
<dbReference type="GO" id="GO:0000932">
    <property type="term" value="C:P-body"/>
    <property type="evidence" value="ECO:0007669"/>
    <property type="project" value="TreeGrafter"/>
</dbReference>
<dbReference type="GeneID" id="73466990"/>
<name>A0A8J5QX11_9ASCO</name>
<proteinExistence type="predicted"/>
<dbReference type="InterPro" id="IPR024557">
    <property type="entry name" value="CNOT1_dom_4"/>
</dbReference>
<gene>
    <name evidence="9" type="ORF">J8A68_000189</name>
</gene>
<organism evidence="9 10">
    <name type="scientific">[Candida] subhashii</name>
    <dbReference type="NCBI Taxonomy" id="561895"/>
    <lineage>
        <taxon>Eukaryota</taxon>
        <taxon>Fungi</taxon>
        <taxon>Dikarya</taxon>
        <taxon>Ascomycota</taxon>
        <taxon>Saccharomycotina</taxon>
        <taxon>Pichiomycetes</taxon>
        <taxon>Debaryomycetaceae</taxon>
        <taxon>Spathaspora</taxon>
    </lineage>
</organism>
<keyword evidence="10" id="KW-1185">Reference proteome</keyword>
<sequence>MIDFNSLCEFEDALSQEPATNITIILETLESRIEYKRAEDGYGSQKESCDQSSPEVILHRAFAEYEIEKDEFATCSGCGGSLAIKENYKRCCELMSEQSLSIGSRLEESFWVSLLQNPTSTINTFPHYTEFLCLKKGIPNPIRSLIWNKLFLLNSPEPPQSSKLIFKNFQHSYSLEVSEQIAKDLNRTFPNVKFFNQKKTINDLSTILNVYANYDFELGYCQGLIFLVGVLYYHLRQDNELVFYALVNVMETEPEVHDIFAASTMAGTLNNWYHEFLFILQQADIQLHDHLTSFVDPQVFLYQWWLSFMSSHSPDLSIVNRIIDFCMFQGWKRGLLKVTLGLLICNKPLLMAMGKGDEEVVYQHLLNESKWGNAINNLEYFFSDLLFSWDSELFLTKYKPTTIGKAPSPNVVLSPLKTFVTNLRSLKNSAGHLKFGHEAKSSQISSSSLHNLSDSDFTDDLENSPDTNSSIMFSKHSNNSTLFGSIDHMEEENLRAENESLKDLLKKAYSLIEPNSLEAISLRNDISKGNSQHPSNSLPSYRIKDPELTKVVINQLSILLTTVSNENIESQFKQIRFILDKQVSNPIVIDNYFDKLISLIRFSSLVSTTNQDLSPIEKVFAKELSHIAKDLNYLELLFLHLSKLFEQIKDINIIDFITKFNCDLILSFIILIKFKPADPKAVAEYIKENSLNLLAFIKSREFPPNYDWSLVLDYILNTPFFPFLHKLLTLSSLKAFKSHIEPINKFYQNIINMSFKDLLLEIGPESLLPEKLLASLLQIKPNEIDQGIALILSEILVPGSQGLPPGLSSANSLPEANAKGAQLQASFKQIEASDKFTINWYEVFNFVHQNLFEASQRSIQPSIAGITQFLSSLDFKQEPIDIFLNYEWWFSKTLLYILHSSDASQGGYDISLSKNLAYCFEEDKSMVASPHMQVPSRRNILKFINVAKLEVHVISKIQQEQQQQQQLNEQERKLNTFLNQLFEHDYRVFPEYILAAALTVVEQSHFTNDLIDTLLALLIDGDSPSISKVVKLLNEQGILVSKLSDYFKTRKTVDAADKTMRLSSRSGIMQEILDEFWKVDTGLAVKLLIESSLYGYDIRPVLDSKLGDANKEQVYQAVLQALDEKAQKDYERGQTQQAQTGIGAPPNILKIPTVSYLLEKLKTSNGLIDSEKLKNIQLLLLTTYPRLINFGAGHDAAILANEEKSSFFPPDVELEMKSYYSKMYNKEVEIKEIVDMLVKMKVSDDPHQQDVFACMIHSLLDEYKFFSEYPLSALASTSLLFGALLEKDLIQGTTLTVALNFIWESCNQPQDSHLFKFAVQSLYNFKSRLHEYPIYCKHLLECRSLSAHAKMYQIVKDAANGISCASGATHTSTPDVGPRYQSIAAVEGVLGFVRQEEPNESTKDKLLFSVNNMTTDNLRLQEIKEILSENYFAWFSNYLVADRAKAEPNNHELYSRLVAEFNDAIFFEYILNTSLKEVEYIIRNFKDSRNERNQLKNLGAWLGRITLANDKPLRRDQIALKFLLVEAYDFKSLSLIIPFVCKILDQAQYSKVFRPPNPWILGVMKVLAELYECADLKLQLKFEIEVLLNSFSMKIKDIEPSTLIRTHNPNPVALAATFGIHPETVTVANEMSRLSLENPQAIDNVQAFPRTVPTAQIESKFPVPPQQATIGLISEQQPQRQPGEEPVLDTSFSTLVGTSIFTQHANLRRAFQASLSRAVRECAVPILSRVSEAVLTTTESLIRKDFSTEKDIVKFRNSYQKLAQQLSHSMVLCSGRKLLAETIEATMLQLLGSNSNEVPIVELNNAIQANVGLCVDIVDKIASDNITELIDERMKKYIYNREQHNPAEPFVEEGASEFALRLPEPLGLSVNGLTAQQIRIYEKFGEQTQSNIPVMQNHELNIQQPPPAPIVQQEEVIPFDQLLVAFTQNCERAIQLLSEVSETRLSDLPPTHPIMTALTQALTIAQTNTLKYPELLLKAAQYAVNCLFTQVHENPMSNEIYVVLLDKLCEYSPSTAKDVTWWLVHSSDQRKFNTPVIFSLLKVQLVQAIKLDTSIGNLIKESNNPVVVKFASTLLYNVFTANEIRPIALRSEFGCTLEALSKYEDESDEEHRQAKQARDKLFDLLESQNPPSSEQLYLQLGYVFSEWIKLLSHGDESSGDLQEEFIRALVDSEILTNQEYFQVFFKAAIQISVASFGTEHELRSKTQHETYLGVDALGKLIVKIVLYIDNVDQSMEYFGKIMSICLLNLINDHETAGPNWSERAYFRFFSSLLAAWNDASCVDEKATVKYDAEFYNYLGDVFNSLQPVVLPGLTFAWVSLIAHRMFLPRLLELEDKVGYSTVVKLLTSALKFQQIYSKDTSHDVINVVFKAINRIFIGILHDYPEFFVECHYQLVTAIPRGYIQLRNIVLSASPANIIAPDPFTQGLKVERLPEINESPIIHFQPMEDLTKVGLKKPVENFLRIPAAALLRTIYSGFKLSQPKEVNDFGYPETIHYNVKLINALVLHVGISAVTERSPNNRGFNTKTSQVALLVDLMNYGSSEFKFHLINAIANQLRYPNSHTHWFIGIILHFFSSNSIWGNSAAKLAVQEMITRVLLERRIVSKPHPWGLTIVFTELVKNGDFGFFELPFVKSSAEEIKNIFDALAVNVKGTTLLNDN</sequence>
<dbReference type="SMART" id="SM00164">
    <property type="entry name" value="TBC"/>
    <property type="match status" value="1"/>
</dbReference>
<dbReference type="Pfam" id="PF25097">
    <property type="entry name" value="ARM_Cnot1"/>
    <property type="match status" value="1"/>
</dbReference>
<dbReference type="InterPro" id="IPR032191">
    <property type="entry name" value="CNOT1_CAF1_bind"/>
</dbReference>
<evidence type="ECO:0000256" key="5">
    <source>
        <dbReference type="ARBA" id="ARBA00023242"/>
    </source>
</evidence>
<dbReference type="InterPro" id="IPR000195">
    <property type="entry name" value="Rab-GAP-TBC_dom"/>
</dbReference>
<dbReference type="Pfam" id="PF16415">
    <property type="entry name" value="CNOT1_CAF1_bind"/>
    <property type="match status" value="1"/>
</dbReference>
<accession>A0A8J5QX11</accession>
<dbReference type="InterPro" id="IPR032195">
    <property type="entry name" value="CNOT1_HEAT_N"/>
</dbReference>
<dbReference type="Pfam" id="PF04054">
    <property type="entry name" value="Not1"/>
    <property type="match status" value="1"/>
</dbReference>
<protein>
    <recommendedName>
        <fullName evidence="7">General negative regulator of transcription subunit 1</fullName>
    </recommendedName>
</protein>
<dbReference type="GO" id="GO:0000289">
    <property type="term" value="P:nuclear-transcribed mRNA poly(A) tail shortening"/>
    <property type="evidence" value="ECO:0007669"/>
    <property type="project" value="UniProtKB-ARBA"/>
</dbReference>
<dbReference type="InterPro" id="IPR040398">
    <property type="entry name" value="Not1"/>
</dbReference>
<dbReference type="OrthoDB" id="1933107at2759"/>
<keyword evidence="4" id="KW-0804">Transcription</keyword>
<evidence type="ECO:0000313" key="10">
    <source>
        <dbReference type="Proteomes" id="UP000694255"/>
    </source>
</evidence>
<reference evidence="9 10" key="1">
    <citation type="journal article" date="2021" name="DNA Res.">
        <title>Genome analysis of Candida subhashii reveals its hybrid nature and dual mitochondrial genome conformations.</title>
        <authorList>
            <person name="Mixao V."/>
            <person name="Hegedusova E."/>
            <person name="Saus E."/>
            <person name="Pryszcz L.P."/>
            <person name="Cillingova A."/>
            <person name="Nosek J."/>
            <person name="Gabaldon T."/>
        </authorList>
    </citation>
    <scope>NUCLEOTIDE SEQUENCE [LARGE SCALE GENOMIC DNA]</scope>
    <source>
        <strain evidence="9 10">CBS 10753</strain>
    </source>
</reference>
<feature type="domain" description="Rab-GAP TBC" evidence="8">
    <location>
        <begin position="137"/>
        <end position="330"/>
    </location>
</feature>
<dbReference type="Pfam" id="PF00566">
    <property type="entry name" value="RabGAP-TBC"/>
    <property type="match status" value="1"/>
</dbReference>
<evidence type="ECO:0000259" key="8">
    <source>
        <dbReference type="PROSITE" id="PS50086"/>
    </source>
</evidence>
<dbReference type="PROSITE" id="PS50086">
    <property type="entry name" value="TBC_RABGAP"/>
    <property type="match status" value="1"/>
</dbReference>
<dbReference type="GO" id="GO:0017148">
    <property type="term" value="P:negative regulation of translation"/>
    <property type="evidence" value="ECO:0007669"/>
    <property type="project" value="InterPro"/>
</dbReference>
<dbReference type="Pfam" id="PF16418">
    <property type="entry name" value="CNOT1_HEAT"/>
    <property type="match status" value="1"/>
</dbReference>
<evidence type="ECO:0000256" key="6">
    <source>
        <dbReference type="ARBA" id="ARBA00059181"/>
    </source>
</evidence>
<dbReference type="InterPro" id="IPR032193">
    <property type="entry name" value="CNOT1_TTP_bind"/>
</dbReference>
<dbReference type="GO" id="GO:0030015">
    <property type="term" value="C:CCR4-NOT core complex"/>
    <property type="evidence" value="ECO:0007669"/>
    <property type="project" value="InterPro"/>
</dbReference>
<evidence type="ECO:0000256" key="7">
    <source>
        <dbReference type="ARBA" id="ARBA00074459"/>
    </source>
</evidence>
<comment type="subcellular location">
    <subcellularLocation>
        <location evidence="1">Nucleus</location>
    </subcellularLocation>
</comment>
<dbReference type="Proteomes" id="UP000694255">
    <property type="component" value="Unassembled WGS sequence"/>
</dbReference>
<evidence type="ECO:0000313" key="9">
    <source>
        <dbReference type="EMBL" id="KAG7666277.1"/>
    </source>
</evidence>
<dbReference type="Pfam" id="PF16419">
    <property type="entry name" value="CNOT1_HEAT_N"/>
    <property type="match status" value="1"/>
</dbReference>
<dbReference type="CDD" id="cd20710">
    <property type="entry name" value="NOT1_connector"/>
    <property type="match status" value="1"/>
</dbReference>
<dbReference type="InterPro" id="IPR032194">
    <property type="entry name" value="CNOT1_HEAT"/>
</dbReference>
<evidence type="ECO:0000256" key="1">
    <source>
        <dbReference type="ARBA" id="ARBA00004123"/>
    </source>
</evidence>
<keyword evidence="2" id="KW-0678">Repressor</keyword>
<dbReference type="Pfam" id="PF16417">
    <property type="entry name" value="CNOT1_TTP_bind"/>
    <property type="match status" value="1"/>
</dbReference>
<dbReference type="InterPro" id="IPR055454">
    <property type="entry name" value="CNOT1-like_NOT1_connector"/>
</dbReference>
<dbReference type="Pfam" id="PF12842">
    <property type="entry name" value="DUF3819"/>
    <property type="match status" value="1"/>
</dbReference>
<dbReference type="RefSeq" id="XP_049266509.1">
    <property type="nucleotide sequence ID" value="XM_049405611.1"/>
</dbReference>
<dbReference type="FunFam" id="1.25.40.180:FF:000012">
    <property type="entry name" value="Ccr4-Not transcription complex subunit"/>
    <property type="match status" value="1"/>
</dbReference>
<evidence type="ECO:0000256" key="4">
    <source>
        <dbReference type="ARBA" id="ARBA00023163"/>
    </source>
</evidence>
<keyword evidence="3" id="KW-0805">Transcription regulation</keyword>